<accession>A0A1I0WF21</accession>
<reference evidence="3" key="1">
    <citation type="submission" date="2016-10" db="EMBL/GenBank/DDBJ databases">
        <authorList>
            <person name="de Groot N.N."/>
        </authorList>
    </citation>
    <scope>NUCLEOTIDE SEQUENCE [LARGE SCALE GENOMIC DNA]</scope>
    <source>
        <strain evidence="3">CGMCC 1.10697</strain>
    </source>
</reference>
<dbReference type="EMBL" id="PJBV01000035">
    <property type="protein sequence ID" value="PKH37891.1"/>
    <property type="molecule type" value="Genomic_DNA"/>
</dbReference>
<organism evidence="3 4">
    <name type="scientific">Nocardioides alpinus</name>
    <dbReference type="NCBI Taxonomy" id="748909"/>
    <lineage>
        <taxon>Bacteria</taxon>
        <taxon>Bacillati</taxon>
        <taxon>Actinomycetota</taxon>
        <taxon>Actinomycetes</taxon>
        <taxon>Propionibacteriales</taxon>
        <taxon>Nocardioidaceae</taxon>
        <taxon>Nocardioides</taxon>
    </lineage>
</organism>
<proteinExistence type="predicted"/>
<dbReference type="RefSeq" id="WP_091194919.1">
    <property type="nucleotide sequence ID" value="NZ_FOKC01000001.1"/>
</dbReference>
<evidence type="ECO:0000313" key="3">
    <source>
        <dbReference type="EMBL" id="SFA87359.1"/>
    </source>
</evidence>
<dbReference type="AlphaFoldDB" id="A0A1I0WF21"/>
<feature type="region of interest" description="Disordered" evidence="1">
    <location>
        <begin position="1"/>
        <end position="45"/>
    </location>
</feature>
<feature type="compositionally biased region" description="Basic and acidic residues" evidence="1">
    <location>
        <begin position="1"/>
        <end position="21"/>
    </location>
</feature>
<protein>
    <submittedName>
        <fullName evidence="3">Uncharacterized protein</fullName>
    </submittedName>
</protein>
<dbReference type="STRING" id="748909.SAMN05192575_101963"/>
<dbReference type="EMBL" id="FOKC01000001">
    <property type="protein sequence ID" value="SFA87359.1"/>
    <property type="molecule type" value="Genomic_DNA"/>
</dbReference>
<evidence type="ECO:0000256" key="1">
    <source>
        <dbReference type="SAM" id="MobiDB-lite"/>
    </source>
</evidence>
<evidence type="ECO:0000313" key="2">
    <source>
        <dbReference type="EMBL" id="PKH37891.1"/>
    </source>
</evidence>
<keyword evidence="5" id="KW-1185">Reference proteome</keyword>
<evidence type="ECO:0000313" key="4">
    <source>
        <dbReference type="Proteomes" id="UP000199113"/>
    </source>
</evidence>
<name>A0A1I0WF21_9ACTN</name>
<dbReference type="OrthoDB" id="3786676at2"/>
<dbReference type="Proteomes" id="UP000199113">
    <property type="component" value="Unassembled WGS sequence"/>
</dbReference>
<reference evidence="2 5" key="2">
    <citation type="submission" date="2017-12" db="EMBL/GenBank/DDBJ databases">
        <title>Pharmacopeia of the Arctic Ocean.</title>
        <authorList>
            <person name="Collins E."/>
            <person name="Ducluzeau A.-L."/>
        </authorList>
    </citation>
    <scope>NUCLEOTIDE SEQUENCE [LARGE SCALE GENOMIC DNA]</scope>
    <source>
        <strain evidence="2 5">DSM 23325</strain>
    </source>
</reference>
<evidence type="ECO:0000313" key="5">
    <source>
        <dbReference type="Proteomes" id="UP000233565"/>
    </source>
</evidence>
<gene>
    <name evidence="2" type="ORF">CXG46_21135</name>
    <name evidence="3" type="ORF">SAMN05192575_101963</name>
</gene>
<dbReference type="Proteomes" id="UP000233565">
    <property type="component" value="Unassembled WGS sequence"/>
</dbReference>
<sequence>MKREHNSHEIDLAGRLKDLEHFTGTPVARREAEPDAVPINEAPSTRVPVPRRSRVFLRHGAGHGVFAELTLTAPRPALD</sequence>